<name>A0A1Y1WWJ8_9FUNG</name>
<keyword evidence="1" id="KW-0472">Membrane</keyword>
<dbReference type="AlphaFoldDB" id="A0A1Y1WWJ8"/>
<protein>
    <submittedName>
        <fullName evidence="2">Uncharacterized protein</fullName>
    </submittedName>
</protein>
<dbReference type="Proteomes" id="UP000193498">
    <property type="component" value="Unassembled WGS sequence"/>
</dbReference>
<evidence type="ECO:0000313" key="3">
    <source>
        <dbReference type="Proteomes" id="UP000193498"/>
    </source>
</evidence>
<keyword evidence="1" id="KW-1133">Transmembrane helix</keyword>
<comment type="caution">
    <text evidence="2">The sequence shown here is derived from an EMBL/GenBank/DDBJ whole genome shotgun (WGS) entry which is preliminary data.</text>
</comment>
<feature type="transmembrane region" description="Helical" evidence="1">
    <location>
        <begin position="51"/>
        <end position="72"/>
    </location>
</feature>
<evidence type="ECO:0000313" key="2">
    <source>
        <dbReference type="EMBL" id="ORX77576.1"/>
    </source>
</evidence>
<keyword evidence="1" id="KW-0812">Transmembrane</keyword>
<dbReference type="InParanoid" id="A0A1Y1WWJ8"/>
<organism evidence="2 3">
    <name type="scientific">Basidiobolus meristosporus CBS 931.73</name>
    <dbReference type="NCBI Taxonomy" id="1314790"/>
    <lineage>
        <taxon>Eukaryota</taxon>
        <taxon>Fungi</taxon>
        <taxon>Fungi incertae sedis</taxon>
        <taxon>Zoopagomycota</taxon>
        <taxon>Entomophthoromycotina</taxon>
        <taxon>Basidiobolomycetes</taxon>
        <taxon>Basidiobolales</taxon>
        <taxon>Basidiobolaceae</taxon>
        <taxon>Basidiobolus</taxon>
    </lineage>
</organism>
<feature type="transmembrane region" description="Helical" evidence="1">
    <location>
        <begin position="12"/>
        <end position="31"/>
    </location>
</feature>
<gene>
    <name evidence="2" type="ORF">K493DRAFT_308869</name>
</gene>
<sequence>MCLNKVQVSWTQLPFLLLVVIMYFGLSWIYYTFTGHSLYATTSEPNVYSALIMRYALVLGIFVVVFVVIYGLHKVRTSLGKNLEESDVQTEVIIVEDFPTEPKPASLSNRSVFPPASQAQAFSHILTFF</sequence>
<dbReference type="EMBL" id="MCFE01000868">
    <property type="protein sequence ID" value="ORX77576.1"/>
    <property type="molecule type" value="Genomic_DNA"/>
</dbReference>
<proteinExistence type="predicted"/>
<reference evidence="2 3" key="1">
    <citation type="submission" date="2016-07" db="EMBL/GenBank/DDBJ databases">
        <title>Pervasive Adenine N6-methylation of Active Genes in Fungi.</title>
        <authorList>
            <consortium name="DOE Joint Genome Institute"/>
            <person name="Mondo S.J."/>
            <person name="Dannebaum R.O."/>
            <person name="Kuo R.C."/>
            <person name="Labutti K."/>
            <person name="Haridas S."/>
            <person name="Kuo A."/>
            <person name="Salamov A."/>
            <person name="Ahrendt S.R."/>
            <person name="Lipzen A."/>
            <person name="Sullivan W."/>
            <person name="Andreopoulos W.B."/>
            <person name="Clum A."/>
            <person name="Lindquist E."/>
            <person name="Daum C."/>
            <person name="Ramamoorthy G.K."/>
            <person name="Gryganskyi A."/>
            <person name="Culley D."/>
            <person name="Magnuson J.K."/>
            <person name="James T.Y."/>
            <person name="O'Malley M.A."/>
            <person name="Stajich J.E."/>
            <person name="Spatafora J.W."/>
            <person name="Visel A."/>
            <person name="Grigoriev I.V."/>
        </authorList>
    </citation>
    <scope>NUCLEOTIDE SEQUENCE [LARGE SCALE GENOMIC DNA]</scope>
    <source>
        <strain evidence="2 3">CBS 931.73</strain>
    </source>
</reference>
<evidence type="ECO:0000256" key="1">
    <source>
        <dbReference type="SAM" id="Phobius"/>
    </source>
</evidence>
<keyword evidence="3" id="KW-1185">Reference proteome</keyword>
<accession>A0A1Y1WWJ8</accession>